<feature type="transmembrane region" description="Helical" evidence="6">
    <location>
        <begin position="641"/>
        <end position="661"/>
    </location>
</feature>
<feature type="transmembrane region" description="Helical" evidence="6">
    <location>
        <begin position="198"/>
        <end position="220"/>
    </location>
</feature>
<feature type="transmembrane region" description="Helical" evidence="6">
    <location>
        <begin position="723"/>
        <end position="739"/>
    </location>
</feature>
<dbReference type="OMA" id="RFPKKQY"/>
<keyword evidence="11" id="KW-1185">Reference proteome</keyword>
<name>M3C456_SPHMS</name>
<evidence type="ECO:0000256" key="2">
    <source>
        <dbReference type="ARBA" id="ARBA00022692"/>
    </source>
</evidence>
<evidence type="ECO:0000256" key="4">
    <source>
        <dbReference type="ARBA" id="ARBA00023136"/>
    </source>
</evidence>
<evidence type="ECO:0000313" key="10">
    <source>
        <dbReference type="EMBL" id="EMF15046.1"/>
    </source>
</evidence>
<dbReference type="OrthoDB" id="2274698at2759"/>
<feature type="domain" description="Putative ER transporter 6TM N-terminal" evidence="8">
    <location>
        <begin position="162"/>
        <end position="433"/>
    </location>
</feature>
<feature type="compositionally biased region" description="Polar residues" evidence="5">
    <location>
        <begin position="38"/>
        <end position="50"/>
    </location>
</feature>
<evidence type="ECO:0000259" key="8">
    <source>
        <dbReference type="Pfam" id="PF10337"/>
    </source>
</evidence>
<dbReference type="InterPro" id="IPR018823">
    <property type="entry name" value="ArAE_2_N"/>
</dbReference>
<feature type="transmembrane region" description="Helical" evidence="6">
    <location>
        <begin position="783"/>
        <end position="809"/>
    </location>
</feature>
<organism evidence="10 11">
    <name type="scientific">Sphaerulina musiva (strain SO2202)</name>
    <name type="common">Poplar stem canker fungus</name>
    <name type="synonym">Septoria musiva</name>
    <dbReference type="NCBI Taxonomy" id="692275"/>
    <lineage>
        <taxon>Eukaryota</taxon>
        <taxon>Fungi</taxon>
        <taxon>Dikarya</taxon>
        <taxon>Ascomycota</taxon>
        <taxon>Pezizomycotina</taxon>
        <taxon>Dothideomycetes</taxon>
        <taxon>Dothideomycetidae</taxon>
        <taxon>Mycosphaerellales</taxon>
        <taxon>Mycosphaerellaceae</taxon>
        <taxon>Sphaerulina</taxon>
    </lineage>
</organism>
<dbReference type="InterPro" id="IPR049453">
    <property type="entry name" value="Memb_transporter_dom"/>
</dbReference>
<feature type="compositionally biased region" description="Low complexity" evidence="5">
    <location>
        <begin position="1"/>
        <end position="21"/>
    </location>
</feature>
<feature type="domain" description="DUF2421" evidence="7">
    <location>
        <begin position="808"/>
        <end position="1038"/>
    </location>
</feature>
<feature type="transmembrane region" description="Helical" evidence="6">
    <location>
        <begin position="109"/>
        <end position="126"/>
    </location>
</feature>
<evidence type="ECO:0000256" key="5">
    <source>
        <dbReference type="SAM" id="MobiDB-lite"/>
    </source>
</evidence>
<feature type="domain" description="Integral membrane bound transporter" evidence="9">
    <location>
        <begin position="659"/>
        <end position="804"/>
    </location>
</feature>
<evidence type="ECO:0000259" key="7">
    <source>
        <dbReference type="Pfam" id="PF10334"/>
    </source>
</evidence>
<keyword evidence="3 6" id="KW-1133">Transmembrane helix</keyword>
<protein>
    <recommendedName>
        <fullName evidence="12">ER transporter 6TM N-terminal domain-containing protein</fullName>
    </recommendedName>
</protein>
<dbReference type="Pfam" id="PF13515">
    <property type="entry name" value="FUSC_2"/>
    <property type="match status" value="1"/>
</dbReference>
<sequence>MENTSPIRSTSSGDSSSSTQSEPRRNASTSEPARRKSTISTVLHQPSDISGKNAKPKQSLLEKATAMWIANTGIDSKTYRSMFKSAVAPTITLALFQVDSFASYYTTQGYLAIIMTILTMVIMPRAKLLQTLLVSILLACLGAAVALLAIYCCVAARRGDTNTYNSSASAVAAVWLGFQVFWLSVLRAKLPQYNIPCIMWAIFANVSMIYGPQFATMALAKSFVKNLLVSFFTGFGIGAGVSLLVFPTNSRQVAFAGITSYIASLRGALQANLNYMHSLEREDMFAAAATNTIGEKPPKSAEARAFKQKMASLSALHGKLTTDLPFAKREVAMGKIGPMEMQETFRLLRMIMIPTVGLSCMADIFVRIAETRGWDRDVDFSEAKAEDATNESEKLRIKAVNDWHALMKRLREPFGQITQTIDDGLEHVRVVLQLGAKTWKKTRGEPDVEKGDDKPKPGDEGFAQSFLLQSNAFHESKQVMLREWSSLHGIELPEGFFDHPEGMDVKTPGWMQEGMLTESHKRLRRQLFLCLYMEFLLISIARRTYNLIVAVDTLRANGKLDKKRLIVPGYKRSRKWFMSLFRGNEDAHDDNDFATDGQTRQVYLGDAYQRRKDPEHLPPVNAWEKFGDNLRKISHFFQSPAAAFALRATIATMSIAIISYLRDTQAFATSERLFWAQIMASISMVPTAGQSLRSFFFRAIGTGLAMVTSLVAWYIVDEHTAGIIVFFFVVQHIGAYIMLKYPVYIQVGVIFQITNSLIVGYELEARKLGVDVATSNGQAYYPIYVLGPIRLATVCAGILVAWIFTWFPYPISEHNVLRKQLGSSLYLLANYYSVMHETLRVRLRNAQGDMASKHSPGRRLEKARNKIYSKASLTIASLRVQAQVVKFDIPIGGKFPQERYSRLVNHLQSILNFMSLVSVASYSFQELRSDQGSEHGFAWLRDLETLLRNASYTSEQVTTLLTLLSASITTQQALPPYLRVPEPFSLSQKLDDLDQDILSIRHIAEPGYASFAVVQIGTRFIYEDLHRLVAEIKELVGELDFSFHIVSTSDPSREEEEERLVLTKTRDTGGRPKQD</sequence>
<evidence type="ECO:0000313" key="11">
    <source>
        <dbReference type="Proteomes" id="UP000016931"/>
    </source>
</evidence>
<dbReference type="InterPro" id="IPR018820">
    <property type="entry name" value="BRE4-related_DUF2421"/>
</dbReference>
<dbReference type="GeneID" id="27901179"/>
<dbReference type="AlphaFoldDB" id="M3C456"/>
<evidence type="ECO:0000256" key="1">
    <source>
        <dbReference type="ARBA" id="ARBA00004141"/>
    </source>
</evidence>
<comment type="subcellular location">
    <subcellularLocation>
        <location evidence="1">Membrane</location>
        <topology evidence="1">Multi-pass membrane protein</topology>
    </subcellularLocation>
</comment>
<dbReference type="eggNOG" id="KOG4711">
    <property type="taxonomic scope" value="Eukaryota"/>
</dbReference>
<evidence type="ECO:0008006" key="12">
    <source>
        <dbReference type="Google" id="ProtNLM"/>
    </source>
</evidence>
<proteinExistence type="predicted"/>
<dbReference type="PANTHER" id="PTHR37994">
    <property type="entry name" value="ARAE_2_N DOMAIN-CONTAINING PROTEIN-RELATED"/>
    <property type="match status" value="1"/>
</dbReference>
<feature type="domain" description="Putative ER transporter 6TM N-terminal" evidence="8">
    <location>
        <begin position="74"/>
        <end position="161"/>
    </location>
</feature>
<keyword evidence="4 6" id="KW-0472">Membrane</keyword>
<evidence type="ECO:0000256" key="6">
    <source>
        <dbReference type="SAM" id="Phobius"/>
    </source>
</evidence>
<accession>M3C456</accession>
<dbReference type="RefSeq" id="XP_016763167.1">
    <property type="nucleotide sequence ID" value="XM_016904042.1"/>
</dbReference>
<evidence type="ECO:0000259" key="9">
    <source>
        <dbReference type="Pfam" id="PF13515"/>
    </source>
</evidence>
<evidence type="ECO:0000256" key="3">
    <source>
        <dbReference type="ARBA" id="ARBA00022989"/>
    </source>
</evidence>
<dbReference type="EMBL" id="KB456261">
    <property type="protein sequence ID" value="EMF15046.1"/>
    <property type="molecule type" value="Genomic_DNA"/>
</dbReference>
<feature type="region of interest" description="Disordered" evidence="5">
    <location>
        <begin position="1050"/>
        <end position="1075"/>
    </location>
</feature>
<dbReference type="HOGENOM" id="CLU_001788_0_1_1"/>
<dbReference type="STRING" id="692275.M3C456"/>
<dbReference type="Pfam" id="PF10334">
    <property type="entry name" value="BRE4"/>
    <property type="match status" value="1"/>
</dbReference>
<feature type="transmembrane region" description="Helical" evidence="6">
    <location>
        <begin position="132"/>
        <end position="156"/>
    </location>
</feature>
<feature type="region of interest" description="Disordered" evidence="5">
    <location>
        <begin position="442"/>
        <end position="461"/>
    </location>
</feature>
<feature type="region of interest" description="Disordered" evidence="5">
    <location>
        <begin position="1"/>
        <end position="56"/>
    </location>
</feature>
<feature type="transmembrane region" description="Helical" evidence="6">
    <location>
        <begin position="695"/>
        <end position="716"/>
    </location>
</feature>
<feature type="transmembrane region" description="Helical" evidence="6">
    <location>
        <begin position="168"/>
        <end position="186"/>
    </location>
</feature>
<reference evidence="10 11" key="1">
    <citation type="journal article" date="2012" name="PLoS Pathog.">
        <title>Diverse lifestyles and strategies of plant pathogenesis encoded in the genomes of eighteen Dothideomycetes fungi.</title>
        <authorList>
            <person name="Ohm R.A."/>
            <person name="Feau N."/>
            <person name="Henrissat B."/>
            <person name="Schoch C.L."/>
            <person name="Horwitz B.A."/>
            <person name="Barry K.W."/>
            <person name="Condon B.J."/>
            <person name="Copeland A.C."/>
            <person name="Dhillon B."/>
            <person name="Glaser F."/>
            <person name="Hesse C.N."/>
            <person name="Kosti I."/>
            <person name="LaButti K."/>
            <person name="Lindquist E.A."/>
            <person name="Lucas S."/>
            <person name="Salamov A.A."/>
            <person name="Bradshaw R.E."/>
            <person name="Ciuffetti L."/>
            <person name="Hamelin R.C."/>
            <person name="Kema G.H.J."/>
            <person name="Lawrence C."/>
            <person name="Scott J.A."/>
            <person name="Spatafora J.W."/>
            <person name="Turgeon B.G."/>
            <person name="de Wit P.J.G.M."/>
            <person name="Zhong S."/>
            <person name="Goodwin S.B."/>
            <person name="Grigoriev I.V."/>
        </authorList>
    </citation>
    <scope>NUCLEOTIDE SEQUENCE [LARGE SCALE GENOMIC DNA]</scope>
    <source>
        <strain evidence="10 11">SO2202</strain>
    </source>
</reference>
<dbReference type="Pfam" id="PF10337">
    <property type="entry name" value="ArAE_2_N"/>
    <property type="match status" value="2"/>
</dbReference>
<dbReference type="GO" id="GO:0016020">
    <property type="term" value="C:membrane"/>
    <property type="evidence" value="ECO:0007669"/>
    <property type="project" value="UniProtKB-SubCell"/>
</dbReference>
<dbReference type="Proteomes" id="UP000016931">
    <property type="component" value="Unassembled WGS sequence"/>
</dbReference>
<feature type="transmembrane region" description="Helical" evidence="6">
    <location>
        <begin position="227"/>
        <end position="246"/>
    </location>
</feature>
<keyword evidence="2 6" id="KW-0812">Transmembrane</keyword>
<dbReference type="PANTHER" id="PTHR37994:SF4">
    <property type="entry name" value="ER TRANSPORTER 6TM N-TERMINAL DOMAIN-CONTAINING PROTEIN-RELATED"/>
    <property type="match status" value="1"/>
</dbReference>
<feature type="compositionally biased region" description="Basic and acidic residues" evidence="5">
    <location>
        <begin position="442"/>
        <end position="459"/>
    </location>
</feature>
<feature type="compositionally biased region" description="Basic and acidic residues" evidence="5">
    <location>
        <begin position="1059"/>
        <end position="1075"/>
    </location>
</feature>
<gene>
    <name evidence="10" type="ORF">SEPMUDRAFT_147029</name>
</gene>